<dbReference type="InterPro" id="IPR027396">
    <property type="entry name" value="DsrEFH-like"/>
</dbReference>
<gene>
    <name evidence="2" type="ORF">Q3O59_07595</name>
</gene>
<comment type="caution">
    <text evidence="2">The sequence shown here is derived from an EMBL/GenBank/DDBJ whole genome shotgun (WGS) entry which is preliminary data.</text>
</comment>
<evidence type="ECO:0000313" key="3">
    <source>
        <dbReference type="Proteomes" id="UP001236258"/>
    </source>
</evidence>
<evidence type="ECO:0000256" key="1">
    <source>
        <dbReference type="ARBA" id="ARBA00005996"/>
    </source>
</evidence>
<dbReference type="InterPro" id="IPR017462">
    <property type="entry name" value="Sulphur_relay_TusC/DsrF"/>
</dbReference>
<dbReference type="PANTHER" id="PTHR38780">
    <property type="entry name" value="PROTEIN TUSC"/>
    <property type="match status" value="1"/>
</dbReference>
<keyword evidence="3" id="KW-1185">Reference proteome</keyword>
<dbReference type="SUPFAM" id="SSF75169">
    <property type="entry name" value="DsrEFH-like"/>
    <property type="match status" value="1"/>
</dbReference>
<protein>
    <submittedName>
        <fullName evidence="2">DsrE family protein</fullName>
    </submittedName>
</protein>
<dbReference type="Gene3D" id="3.40.1260.10">
    <property type="entry name" value="DsrEFH-like"/>
    <property type="match status" value="1"/>
</dbReference>
<dbReference type="InterPro" id="IPR003787">
    <property type="entry name" value="Sulphur_relay_DsrE/F-like"/>
</dbReference>
<accession>A0ABT9GPI9</accession>
<dbReference type="EMBL" id="JAUZVY010000002">
    <property type="protein sequence ID" value="MDP4528889.1"/>
    <property type="molecule type" value="Genomic_DNA"/>
</dbReference>
<dbReference type="Proteomes" id="UP001236258">
    <property type="component" value="Unassembled WGS sequence"/>
</dbReference>
<evidence type="ECO:0000313" key="2">
    <source>
        <dbReference type="EMBL" id="MDP4528889.1"/>
    </source>
</evidence>
<dbReference type="PANTHER" id="PTHR38780:SF1">
    <property type="entry name" value="PROTEIN TUSC"/>
    <property type="match status" value="1"/>
</dbReference>
<proteinExistence type="inferred from homology"/>
<reference evidence="2 3" key="1">
    <citation type="submission" date="2023-08" db="EMBL/GenBank/DDBJ databases">
        <authorList>
            <person name="Joshi A."/>
            <person name="Thite S."/>
        </authorList>
    </citation>
    <scope>NUCLEOTIDE SEQUENCE [LARGE SCALE GENOMIC DNA]</scope>
    <source>
        <strain evidence="2 3">1E1</strain>
    </source>
</reference>
<name>A0ABT9GPI9_9GAMM</name>
<dbReference type="Pfam" id="PF02635">
    <property type="entry name" value="DsrE"/>
    <property type="match status" value="1"/>
</dbReference>
<sequence>MAGPTLVWLHSSPYNSSRAREALDYLLALAAVEQPAQLLLTGPAVVLLQPHADFSQSLQLKDCSKQLGLLPLYELPAPWVCQHSLARYLPDAAVLAYDGTLLAEPDWQQQLSHFSQVVSF</sequence>
<organism evidence="2 3">
    <name type="scientific">Alkalimonas delamerensis</name>
    <dbReference type="NCBI Taxonomy" id="265981"/>
    <lineage>
        <taxon>Bacteria</taxon>
        <taxon>Pseudomonadati</taxon>
        <taxon>Pseudomonadota</taxon>
        <taxon>Gammaproteobacteria</taxon>
        <taxon>Alkalimonas</taxon>
    </lineage>
</organism>
<comment type="similarity">
    <text evidence="1">Belongs to the DsrF/TusC family.</text>
</comment>
<dbReference type="RefSeq" id="WP_305944986.1">
    <property type="nucleotide sequence ID" value="NZ_JAUZVY010000002.1"/>
</dbReference>